<dbReference type="GO" id="GO:0048731">
    <property type="term" value="P:system development"/>
    <property type="evidence" value="ECO:0007669"/>
    <property type="project" value="UniProtKB-ARBA"/>
</dbReference>
<keyword evidence="7 13" id="KW-0805">Transcription regulation</keyword>
<feature type="DNA-binding region" description="HMG box" evidence="12">
    <location>
        <begin position="624"/>
        <end position="692"/>
    </location>
</feature>
<feature type="compositionally biased region" description="Polar residues" evidence="14">
    <location>
        <begin position="695"/>
        <end position="708"/>
    </location>
</feature>
<dbReference type="SUPFAM" id="SSF47095">
    <property type="entry name" value="HMG-box"/>
    <property type="match status" value="1"/>
</dbReference>
<dbReference type="CDD" id="cd13231">
    <property type="entry name" value="PH2_SSRP1-like"/>
    <property type="match status" value="1"/>
</dbReference>
<comment type="caution">
    <text evidence="16">The sequence shown here is derived from an EMBL/GenBank/DDBJ whole genome shotgun (WGS) entry which is preliminary data.</text>
</comment>
<dbReference type="InterPro" id="IPR050454">
    <property type="entry name" value="RTT106/SSRP1_HistChap/FACT"/>
</dbReference>
<keyword evidence="10 13" id="KW-0234">DNA repair</keyword>
<reference evidence="16 17" key="1">
    <citation type="journal article" date="2022" name="Nat. Genet.">
        <title>Improved pea reference genome and pan-genome highlight genomic features and evolutionary characteristics.</title>
        <authorList>
            <person name="Yang T."/>
            <person name="Liu R."/>
            <person name="Luo Y."/>
            <person name="Hu S."/>
            <person name="Wang D."/>
            <person name="Wang C."/>
            <person name="Pandey M.K."/>
            <person name="Ge S."/>
            <person name="Xu Q."/>
            <person name="Li N."/>
            <person name="Li G."/>
            <person name="Huang Y."/>
            <person name="Saxena R.K."/>
            <person name="Ji Y."/>
            <person name="Li M."/>
            <person name="Yan X."/>
            <person name="He Y."/>
            <person name="Liu Y."/>
            <person name="Wang X."/>
            <person name="Xiang C."/>
            <person name="Varshney R.K."/>
            <person name="Ding H."/>
            <person name="Gao S."/>
            <person name="Zong X."/>
        </authorList>
    </citation>
    <scope>NUCLEOTIDE SEQUENCE [LARGE SCALE GENOMIC DNA]</scope>
    <source>
        <strain evidence="16 17">cv. Zhongwan 6</strain>
    </source>
</reference>
<dbReference type="PRINTS" id="PR00887">
    <property type="entry name" value="SSRCOGNITION"/>
</dbReference>
<dbReference type="FunFam" id="2.30.29.30:FF:000298">
    <property type="entry name" value="FACT complex subunit SSRP1"/>
    <property type="match status" value="1"/>
</dbReference>
<dbReference type="InterPro" id="IPR035417">
    <property type="entry name" value="SSRP1/POB3_N"/>
</dbReference>
<dbReference type="InterPro" id="IPR013719">
    <property type="entry name" value="RTT106/SPT16-like_middle_dom"/>
</dbReference>
<keyword evidence="8 12" id="KW-0238">DNA-binding</keyword>
<dbReference type="SUPFAM" id="SSF50729">
    <property type="entry name" value="PH domain-like"/>
    <property type="match status" value="1"/>
</dbReference>
<dbReference type="InterPro" id="IPR011993">
    <property type="entry name" value="PH-like_dom_sf"/>
</dbReference>
<feature type="compositionally biased region" description="Acidic residues" evidence="14">
    <location>
        <begin position="541"/>
        <end position="552"/>
    </location>
</feature>
<dbReference type="FunFam" id="2.30.29.220:FF:000002">
    <property type="entry name" value="FACT complex subunit SSRP1"/>
    <property type="match status" value="1"/>
</dbReference>
<evidence type="ECO:0000313" key="17">
    <source>
        <dbReference type="Proteomes" id="UP001058974"/>
    </source>
</evidence>
<dbReference type="GO" id="GO:0006281">
    <property type="term" value="P:DNA repair"/>
    <property type="evidence" value="ECO:0007669"/>
    <property type="project" value="UniProtKB-KW"/>
</dbReference>
<keyword evidence="11 12" id="KW-0539">Nucleus</keyword>
<feature type="region of interest" description="Disordered" evidence="14">
    <location>
        <begin position="536"/>
        <end position="632"/>
    </location>
</feature>
<gene>
    <name evidence="16" type="ORF">KIW84_060189</name>
</gene>
<dbReference type="PANTHER" id="PTHR45849">
    <property type="entry name" value="FACT COMPLEX SUBUNIT SSRP1"/>
    <property type="match status" value="1"/>
</dbReference>
<dbReference type="InterPro" id="IPR024954">
    <property type="entry name" value="SSRP1_DD"/>
</dbReference>
<dbReference type="InterPro" id="IPR038167">
    <property type="entry name" value="SSRP1_sf"/>
</dbReference>
<dbReference type="PANTHER" id="PTHR45849:SF1">
    <property type="entry name" value="FACT COMPLEX SUBUNIT SSRP1"/>
    <property type="match status" value="1"/>
</dbReference>
<feature type="region of interest" description="Disordered" evidence="14">
    <location>
        <begin position="664"/>
        <end position="708"/>
    </location>
</feature>
<feature type="compositionally biased region" description="Basic and acidic residues" evidence="14">
    <location>
        <begin position="579"/>
        <end position="593"/>
    </location>
</feature>
<dbReference type="GO" id="GO:0031491">
    <property type="term" value="F:nucleosome binding"/>
    <property type="evidence" value="ECO:0007669"/>
    <property type="project" value="TreeGrafter"/>
</dbReference>
<evidence type="ECO:0000256" key="6">
    <source>
        <dbReference type="ARBA" id="ARBA00022763"/>
    </source>
</evidence>
<dbReference type="Gramene" id="Psat06G0018900-T1">
    <property type="protein sequence ID" value="KAI5392936.1"/>
    <property type="gene ID" value="KIW84_060189"/>
</dbReference>
<dbReference type="CDD" id="cd13230">
    <property type="entry name" value="PH1_SSRP1-like"/>
    <property type="match status" value="1"/>
</dbReference>
<evidence type="ECO:0000256" key="9">
    <source>
        <dbReference type="ARBA" id="ARBA00023163"/>
    </source>
</evidence>
<keyword evidence="4 13" id="KW-0158">Chromosome</keyword>
<dbReference type="SMART" id="SM01287">
    <property type="entry name" value="Rtt106"/>
    <property type="match status" value="1"/>
</dbReference>
<dbReference type="Gene3D" id="2.30.29.30">
    <property type="entry name" value="Pleckstrin-homology domain (PH domain)/Phosphotyrosine-binding domain (PTB)"/>
    <property type="match status" value="2"/>
</dbReference>
<keyword evidence="6 13" id="KW-0227">DNA damage</keyword>
<dbReference type="AlphaFoldDB" id="A0A9D4W072"/>
<dbReference type="EMBL" id="JAMSHJ010000006">
    <property type="protein sequence ID" value="KAI5392936.1"/>
    <property type="molecule type" value="Genomic_DNA"/>
</dbReference>
<dbReference type="Gene3D" id="2.30.29.150">
    <property type="match status" value="1"/>
</dbReference>
<protein>
    <recommendedName>
        <fullName evidence="3 13">FACT complex subunit SSRP1</fullName>
    </recommendedName>
</protein>
<comment type="subcellular location">
    <subcellularLocation>
        <location evidence="13">Nucleus</location>
    </subcellularLocation>
    <subcellularLocation>
        <location evidence="13">Chromosome</location>
    </subcellularLocation>
</comment>
<dbReference type="Gene3D" id="2.30.29.220">
    <property type="entry name" value="Structure-specific recognition protein (SSRP1)"/>
    <property type="match status" value="1"/>
</dbReference>
<sequence>METTTGGDAKRVWAHGKTNDEEILRTLRSGRGNFGGIARCRDIYFPRASAETYTFLSRHCSLQLATMTDGHLFNNITLGGRGGTNPGQIKIYSGGIVWKRQGGGKSIDVDKSDIMGVTWMKVPKTNQLGVQIKDGLFYKFTGFRDQDVVSLANYFQNTFGITVEEKQLSVTGRNWGEVDLNGNMLAFMVGSKQAFEVSLADVSQTNLQGKNDVILEFHVDDTTGANEKDSLMEMSFHIPSSNTQFVGDENHPSAQVFRDRIMSMADVGAGGEDAVVTFDGIAILTPRGRYSVELHLSFLRLQGQANDFKIQYSSVVRLFLLPKSNQPHTFVIISLDPPIRKGQTLYPHIVMQFETDTVVDSELAISEDLYNSKYKDKLELSYKGLIHEVFTTVLRGLSGGKVTKPGKFRSCQDGYAVKSSLKAEDGILYPLEKSFFFLPKPPTLILHEEIDYVEFERHAAGGSNMHYFDLLIRLKSEQEHLFRNIQRNEYHNLYGFISSKGLKIMNLADAQPAVGGVAKVLENDDDDAVDPHLERIRNEAGGDESDEEDSDFVIDKDDGGSPTDDSGADDSDASQSGGETEKPAKKEPKKDLSSKASSSKKRSKDADVDGVKKKQKKKKDPNAPKRALSGFMFFSQMERENLKKTNPGISFTDVGRVLGEKWKNLSAEEKEPYEAKAQADKKRYKDEISGYKNPQPLNIDSGNESDSA</sequence>
<proteinExistence type="inferred from homology"/>
<evidence type="ECO:0000256" key="2">
    <source>
        <dbReference type="ARBA" id="ARBA00011111"/>
    </source>
</evidence>
<evidence type="ECO:0000256" key="14">
    <source>
        <dbReference type="SAM" id="MobiDB-lite"/>
    </source>
</evidence>
<dbReference type="GO" id="GO:0003677">
    <property type="term" value="F:DNA binding"/>
    <property type="evidence" value="ECO:0007669"/>
    <property type="project" value="UniProtKB-UniRule"/>
</dbReference>
<comment type="similarity">
    <text evidence="1 13">Belongs to the SSRP1 family.</text>
</comment>
<dbReference type="CDD" id="cd22013">
    <property type="entry name" value="HMG-box_AtSSRP1"/>
    <property type="match status" value="1"/>
</dbReference>
<dbReference type="FunFam" id="2.30.29.150:FF:000001">
    <property type="entry name" value="Fact complex subunit ssrp1"/>
    <property type="match status" value="1"/>
</dbReference>
<dbReference type="PROSITE" id="PS50118">
    <property type="entry name" value="HMG_BOX_2"/>
    <property type="match status" value="1"/>
</dbReference>
<comment type="subunit">
    <text evidence="2">Component of the FACT complex, a stable heterodimer of SPT16 and SSRP1.</text>
</comment>
<dbReference type="Gene3D" id="1.10.30.10">
    <property type="entry name" value="High mobility group box domain"/>
    <property type="match status" value="1"/>
</dbReference>
<evidence type="ECO:0000256" key="3">
    <source>
        <dbReference type="ARBA" id="ARBA00016104"/>
    </source>
</evidence>
<comment type="function">
    <text evidence="13">Component of the FACT complex, a general chromatin factor that acts to reorganize nucleosomes. The FACT complex is involved in multiple processes that require DNA as a template such as mRNA elongation, DNA replication and DNA repair. During transcription elongation the FACT complex acts as a histone chaperone that both destabilizes and restores nucleosomal structure. It facilitates the passage of RNA polymerase II and transcription by promoting the dissociation of one histone H2A-H2B dimer from the nucleosome, then subsequently promotes the reestablishment of the nucleosome following the passage of RNA polymerase II.</text>
</comment>
<accession>A0A9D4W072</accession>
<dbReference type="Pfam" id="PF21103">
    <property type="entry name" value="PH1_SSRP1-like"/>
    <property type="match status" value="1"/>
</dbReference>
<dbReference type="GO" id="GO:0006260">
    <property type="term" value="P:DNA replication"/>
    <property type="evidence" value="ECO:0007669"/>
    <property type="project" value="UniProtKB-KW"/>
</dbReference>
<keyword evidence="9 13" id="KW-0804">Transcription</keyword>
<evidence type="ECO:0000256" key="7">
    <source>
        <dbReference type="ARBA" id="ARBA00023015"/>
    </source>
</evidence>
<organism evidence="16 17">
    <name type="scientific">Pisum sativum</name>
    <name type="common">Garden pea</name>
    <name type="synonym">Lathyrus oleraceus</name>
    <dbReference type="NCBI Taxonomy" id="3888"/>
    <lineage>
        <taxon>Eukaryota</taxon>
        <taxon>Viridiplantae</taxon>
        <taxon>Streptophyta</taxon>
        <taxon>Embryophyta</taxon>
        <taxon>Tracheophyta</taxon>
        <taxon>Spermatophyta</taxon>
        <taxon>Magnoliopsida</taxon>
        <taxon>eudicotyledons</taxon>
        <taxon>Gunneridae</taxon>
        <taxon>Pentapetalae</taxon>
        <taxon>rosids</taxon>
        <taxon>fabids</taxon>
        <taxon>Fabales</taxon>
        <taxon>Fabaceae</taxon>
        <taxon>Papilionoideae</taxon>
        <taxon>50 kb inversion clade</taxon>
        <taxon>NPAAA clade</taxon>
        <taxon>Hologalegina</taxon>
        <taxon>IRL clade</taxon>
        <taxon>Fabeae</taxon>
        <taxon>Lathyrus</taxon>
    </lineage>
</organism>
<dbReference type="GO" id="GO:0035101">
    <property type="term" value="C:FACT complex"/>
    <property type="evidence" value="ECO:0007669"/>
    <property type="project" value="TreeGrafter"/>
</dbReference>
<evidence type="ECO:0000256" key="5">
    <source>
        <dbReference type="ARBA" id="ARBA00022705"/>
    </source>
</evidence>
<evidence type="ECO:0000256" key="11">
    <source>
        <dbReference type="ARBA" id="ARBA00023242"/>
    </source>
</evidence>
<dbReference type="InterPro" id="IPR036910">
    <property type="entry name" value="HMG_box_dom_sf"/>
</dbReference>
<evidence type="ECO:0000256" key="13">
    <source>
        <dbReference type="RuleBase" id="RU364013"/>
    </source>
</evidence>
<evidence type="ECO:0000256" key="12">
    <source>
        <dbReference type="PROSITE-ProRule" id="PRU00267"/>
    </source>
</evidence>
<evidence type="ECO:0000313" key="16">
    <source>
        <dbReference type="EMBL" id="KAI5392936.1"/>
    </source>
</evidence>
<dbReference type="Proteomes" id="UP001058974">
    <property type="component" value="Chromosome 6"/>
</dbReference>
<dbReference type="InterPro" id="IPR048993">
    <property type="entry name" value="SSRP1-like_PH1"/>
</dbReference>
<feature type="domain" description="HMG box" evidence="15">
    <location>
        <begin position="624"/>
        <end position="692"/>
    </location>
</feature>
<dbReference type="InterPro" id="IPR000969">
    <property type="entry name" value="SSRP1/POB3"/>
</dbReference>
<dbReference type="Pfam" id="PF00505">
    <property type="entry name" value="HMG_box"/>
    <property type="match status" value="1"/>
</dbReference>
<evidence type="ECO:0000259" key="15">
    <source>
        <dbReference type="PROSITE" id="PS50118"/>
    </source>
</evidence>
<dbReference type="Pfam" id="PF08512">
    <property type="entry name" value="Rttp106-like_middle"/>
    <property type="match status" value="1"/>
</dbReference>
<dbReference type="SMART" id="SM00398">
    <property type="entry name" value="HMG"/>
    <property type="match status" value="1"/>
</dbReference>
<dbReference type="InterPro" id="IPR009071">
    <property type="entry name" value="HMG_box_dom"/>
</dbReference>
<evidence type="ECO:0000256" key="8">
    <source>
        <dbReference type="ARBA" id="ARBA00023125"/>
    </source>
</evidence>
<name>A0A9D4W072_PEA</name>
<dbReference type="GO" id="GO:0042393">
    <property type="term" value="F:histone binding"/>
    <property type="evidence" value="ECO:0007669"/>
    <property type="project" value="TreeGrafter"/>
</dbReference>
<evidence type="ECO:0000256" key="1">
    <source>
        <dbReference type="ARBA" id="ARBA00010060"/>
    </source>
</evidence>
<evidence type="ECO:0000256" key="4">
    <source>
        <dbReference type="ARBA" id="ARBA00022454"/>
    </source>
</evidence>
<keyword evidence="5 13" id="KW-0235">DNA replication</keyword>
<dbReference type="Pfam" id="PF17292">
    <property type="entry name" value="POB3_N"/>
    <property type="match status" value="1"/>
</dbReference>
<dbReference type="Pfam" id="PF03531">
    <property type="entry name" value="SSrecog"/>
    <property type="match status" value="1"/>
</dbReference>
<feature type="compositionally biased region" description="Basic and acidic residues" evidence="14">
    <location>
        <begin position="664"/>
        <end position="689"/>
    </location>
</feature>
<dbReference type="FunFam" id="2.30.29.30:FF:000214">
    <property type="entry name" value="FACT complex subunit SSRP1"/>
    <property type="match status" value="1"/>
</dbReference>
<dbReference type="FunFam" id="1.10.30.10:FF:000016">
    <property type="entry name" value="FACT complex subunit SSRP1"/>
    <property type="match status" value="1"/>
</dbReference>
<keyword evidence="17" id="KW-1185">Reference proteome</keyword>
<evidence type="ECO:0000256" key="10">
    <source>
        <dbReference type="ARBA" id="ARBA00023204"/>
    </source>
</evidence>